<protein>
    <submittedName>
        <fullName evidence="2">Predicted metal-binding membrane protein</fullName>
    </submittedName>
</protein>
<feature type="transmembrane region" description="Helical" evidence="1">
    <location>
        <begin position="104"/>
        <end position="133"/>
    </location>
</feature>
<keyword evidence="3" id="KW-1185">Reference proteome</keyword>
<feature type="transmembrane region" description="Helical" evidence="1">
    <location>
        <begin position="195"/>
        <end position="216"/>
    </location>
</feature>
<accession>A0A7Z7N6P9</accession>
<dbReference type="AlphaFoldDB" id="A0A7Z7N6P9"/>
<dbReference type="OrthoDB" id="980055at2"/>
<gene>
    <name evidence="2" type="ORF">SAMN05446927_6893</name>
</gene>
<evidence type="ECO:0000313" key="3">
    <source>
        <dbReference type="Proteomes" id="UP000219522"/>
    </source>
</evidence>
<dbReference type="Pfam" id="PF09948">
    <property type="entry name" value="PpoB2"/>
    <property type="match status" value="1"/>
</dbReference>
<dbReference type="Proteomes" id="UP000219522">
    <property type="component" value="Unassembled WGS sequence"/>
</dbReference>
<feature type="transmembrane region" description="Helical" evidence="1">
    <location>
        <begin position="139"/>
        <end position="158"/>
    </location>
</feature>
<proteinExistence type="predicted"/>
<reference evidence="2 3" key="1">
    <citation type="submission" date="2017-09" db="EMBL/GenBank/DDBJ databases">
        <authorList>
            <person name="Varghese N."/>
            <person name="Submissions S."/>
        </authorList>
    </citation>
    <scope>NUCLEOTIDE SEQUENCE [LARGE SCALE GENOMIC DNA]</scope>
    <source>
        <strain evidence="2 3">OK806</strain>
    </source>
</reference>
<organism evidence="2 3">
    <name type="scientific">Caballeronia arationis</name>
    <dbReference type="NCBI Taxonomy" id="1777142"/>
    <lineage>
        <taxon>Bacteria</taxon>
        <taxon>Pseudomonadati</taxon>
        <taxon>Pseudomonadota</taxon>
        <taxon>Betaproteobacteria</taxon>
        <taxon>Burkholderiales</taxon>
        <taxon>Burkholderiaceae</taxon>
        <taxon>Caballeronia</taxon>
    </lineage>
</organism>
<dbReference type="EMBL" id="OCSU01000003">
    <property type="protein sequence ID" value="SOE88289.1"/>
    <property type="molecule type" value="Genomic_DNA"/>
</dbReference>
<comment type="caution">
    <text evidence="2">The sequence shown here is derived from an EMBL/GenBank/DDBJ whole genome shotgun (WGS) entry which is preliminary data.</text>
</comment>
<keyword evidence="1" id="KW-0472">Membrane</keyword>
<evidence type="ECO:0000256" key="1">
    <source>
        <dbReference type="SAM" id="Phobius"/>
    </source>
</evidence>
<sequence length="264" mass="27147">MSVRMVSERGFIGVSVLLFAVSAAATVVWCESMSSMGEMPMPGGWTMSMAWMPMCGQSWPVVAASFVGMWAVMMVAMMLPSLMPMLRRYREAVAASGATRPGRLTAVAGVGYFAVWTVAGVVVFALGAALAAVELQVPALARAVPVAIGVVVVIGGGLQFSAWKARHLVCCREAPGRGHALPAHAGMAWRYGLRLGFHCIGCSAGLTAIFLVSGVMDLRAMAVVTAAVTAERVAPAGENVARGIGAVAVGLGLLLIVRAAAAAG</sequence>
<feature type="transmembrane region" description="Helical" evidence="1">
    <location>
        <begin position="59"/>
        <end position="83"/>
    </location>
</feature>
<dbReference type="InterPro" id="IPR018688">
    <property type="entry name" value="PpoB2-like"/>
</dbReference>
<keyword evidence="1" id="KW-1133">Transmembrane helix</keyword>
<feature type="transmembrane region" description="Helical" evidence="1">
    <location>
        <begin position="240"/>
        <end position="261"/>
    </location>
</feature>
<name>A0A7Z7N6P9_9BURK</name>
<keyword evidence="1" id="KW-0812">Transmembrane</keyword>
<evidence type="ECO:0000313" key="2">
    <source>
        <dbReference type="EMBL" id="SOE88289.1"/>
    </source>
</evidence>
<dbReference type="RefSeq" id="WP_062633785.1">
    <property type="nucleotide sequence ID" value="NZ_FCOG02000009.1"/>
</dbReference>